<protein>
    <submittedName>
        <fullName evidence="1">Uncharacterized protein</fullName>
    </submittedName>
</protein>
<name>A0AAV2F9K1_9ROSI</name>
<evidence type="ECO:0000313" key="1">
    <source>
        <dbReference type="EMBL" id="CAL1394923.1"/>
    </source>
</evidence>
<organism evidence="1 2">
    <name type="scientific">Linum trigynum</name>
    <dbReference type="NCBI Taxonomy" id="586398"/>
    <lineage>
        <taxon>Eukaryota</taxon>
        <taxon>Viridiplantae</taxon>
        <taxon>Streptophyta</taxon>
        <taxon>Embryophyta</taxon>
        <taxon>Tracheophyta</taxon>
        <taxon>Spermatophyta</taxon>
        <taxon>Magnoliopsida</taxon>
        <taxon>eudicotyledons</taxon>
        <taxon>Gunneridae</taxon>
        <taxon>Pentapetalae</taxon>
        <taxon>rosids</taxon>
        <taxon>fabids</taxon>
        <taxon>Malpighiales</taxon>
        <taxon>Linaceae</taxon>
        <taxon>Linum</taxon>
    </lineage>
</organism>
<keyword evidence="2" id="KW-1185">Reference proteome</keyword>
<evidence type="ECO:0000313" key="2">
    <source>
        <dbReference type="Proteomes" id="UP001497516"/>
    </source>
</evidence>
<dbReference type="AlphaFoldDB" id="A0AAV2F9K1"/>
<accession>A0AAV2F9K1</accession>
<reference evidence="1 2" key="1">
    <citation type="submission" date="2024-04" db="EMBL/GenBank/DDBJ databases">
        <authorList>
            <person name="Fracassetti M."/>
        </authorList>
    </citation>
    <scope>NUCLEOTIDE SEQUENCE [LARGE SCALE GENOMIC DNA]</scope>
</reference>
<gene>
    <name evidence="1" type="ORF">LTRI10_LOCUS35393</name>
</gene>
<sequence length="145" mass="15901">MKIPDSSTQNPQLIFKKRRSIDSFRSANQIPIHSTIDISKSYRPTATSTVGHESKFKSNRPPMNPTSSQLLLLAHPTSSLQFSSLSAKNPACKKPARSLPPSIVFPITAEESPTTTKFSPSDRILAAASSLQKNTFVQRHLLIAT</sequence>
<dbReference type="EMBL" id="OZ034819">
    <property type="protein sequence ID" value="CAL1394923.1"/>
    <property type="molecule type" value="Genomic_DNA"/>
</dbReference>
<proteinExistence type="predicted"/>
<dbReference type="Proteomes" id="UP001497516">
    <property type="component" value="Chromosome 6"/>
</dbReference>